<dbReference type="GO" id="GO:0106300">
    <property type="term" value="P:protein-DNA covalent cross-linking repair"/>
    <property type="evidence" value="ECO:0007669"/>
    <property type="project" value="InterPro"/>
</dbReference>
<evidence type="ECO:0000256" key="3">
    <source>
        <dbReference type="ARBA" id="ARBA00022763"/>
    </source>
</evidence>
<keyword evidence="4" id="KW-0378">Hydrolase</keyword>
<dbReference type="PANTHER" id="PTHR13604">
    <property type="entry name" value="DC12-RELATED"/>
    <property type="match status" value="1"/>
</dbReference>
<protein>
    <recommendedName>
        <fullName evidence="9">Abasic site processing protein</fullName>
    </recommendedName>
</protein>
<dbReference type="Pfam" id="PF02586">
    <property type="entry name" value="SRAP"/>
    <property type="match status" value="1"/>
</dbReference>
<evidence type="ECO:0000256" key="6">
    <source>
        <dbReference type="ARBA" id="ARBA00023125"/>
    </source>
</evidence>
<sequence>MCGRYVVTNAVAKTNKLVKSAIQVEDNENYNAHPYQKLPVIKKYKNGNTLENLKWGIVPSWSKKKDFKALINARLETIDEKISFKKLIKLHRCVAVADGFYEWKREEKNKTPHYFLREDKKNMYMAGIYENDEFCLITKNASENVNIIHHRQPVILNESDVNRYLNLELSGSNFLNECKKTKLSFYEVSKEVNKPTNNSISLIQKI</sequence>
<dbReference type="GO" id="GO:0003697">
    <property type="term" value="F:single-stranded DNA binding"/>
    <property type="evidence" value="ECO:0007669"/>
    <property type="project" value="InterPro"/>
</dbReference>
<evidence type="ECO:0008006" key="9">
    <source>
        <dbReference type="Google" id="ProtNLM"/>
    </source>
</evidence>
<evidence type="ECO:0000256" key="4">
    <source>
        <dbReference type="ARBA" id="ARBA00022801"/>
    </source>
</evidence>
<accession>A0A381V0Q8</accession>
<proteinExistence type="inferred from homology"/>
<organism evidence="8">
    <name type="scientific">marine metagenome</name>
    <dbReference type="NCBI Taxonomy" id="408172"/>
    <lineage>
        <taxon>unclassified sequences</taxon>
        <taxon>metagenomes</taxon>
        <taxon>ecological metagenomes</taxon>
    </lineage>
</organism>
<dbReference type="SUPFAM" id="SSF143081">
    <property type="entry name" value="BB1717-like"/>
    <property type="match status" value="1"/>
</dbReference>
<name>A0A381V0Q8_9ZZZZ</name>
<dbReference type="PANTHER" id="PTHR13604:SF0">
    <property type="entry name" value="ABASIC SITE PROCESSING PROTEIN HMCES"/>
    <property type="match status" value="1"/>
</dbReference>
<keyword evidence="5" id="KW-0190">Covalent protein-DNA linkage</keyword>
<dbReference type="InterPro" id="IPR036590">
    <property type="entry name" value="SRAP-like"/>
</dbReference>
<comment type="similarity">
    <text evidence="1">Belongs to the SOS response-associated peptidase family.</text>
</comment>
<dbReference type="GO" id="GO:0016829">
    <property type="term" value="F:lyase activity"/>
    <property type="evidence" value="ECO:0007669"/>
    <property type="project" value="UniProtKB-KW"/>
</dbReference>
<keyword evidence="3" id="KW-0227">DNA damage</keyword>
<evidence type="ECO:0000256" key="7">
    <source>
        <dbReference type="ARBA" id="ARBA00023239"/>
    </source>
</evidence>
<dbReference type="AlphaFoldDB" id="A0A381V0Q8"/>
<gene>
    <name evidence="8" type="ORF">METZ01_LOCUS86833</name>
</gene>
<keyword evidence="6" id="KW-0238">DNA-binding</keyword>
<keyword evidence="7" id="KW-0456">Lyase</keyword>
<evidence type="ECO:0000256" key="1">
    <source>
        <dbReference type="ARBA" id="ARBA00008136"/>
    </source>
</evidence>
<reference evidence="8" key="1">
    <citation type="submission" date="2018-05" db="EMBL/GenBank/DDBJ databases">
        <authorList>
            <person name="Lanie J.A."/>
            <person name="Ng W.-L."/>
            <person name="Kazmierczak K.M."/>
            <person name="Andrzejewski T.M."/>
            <person name="Davidsen T.M."/>
            <person name="Wayne K.J."/>
            <person name="Tettelin H."/>
            <person name="Glass J.I."/>
            <person name="Rusch D."/>
            <person name="Podicherti R."/>
            <person name="Tsui H.-C.T."/>
            <person name="Winkler M.E."/>
        </authorList>
    </citation>
    <scope>NUCLEOTIDE SEQUENCE</scope>
</reference>
<dbReference type="GO" id="GO:0008233">
    <property type="term" value="F:peptidase activity"/>
    <property type="evidence" value="ECO:0007669"/>
    <property type="project" value="UniProtKB-KW"/>
</dbReference>
<dbReference type="GO" id="GO:0006508">
    <property type="term" value="P:proteolysis"/>
    <property type="evidence" value="ECO:0007669"/>
    <property type="project" value="UniProtKB-KW"/>
</dbReference>
<evidence type="ECO:0000256" key="5">
    <source>
        <dbReference type="ARBA" id="ARBA00023124"/>
    </source>
</evidence>
<dbReference type="InterPro" id="IPR003738">
    <property type="entry name" value="SRAP"/>
</dbReference>
<evidence type="ECO:0000256" key="2">
    <source>
        <dbReference type="ARBA" id="ARBA00022670"/>
    </source>
</evidence>
<dbReference type="Gene3D" id="3.90.1680.10">
    <property type="entry name" value="SOS response associated peptidase-like"/>
    <property type="match status" value="1"/>
</dbReference>
<keyword evidence="2" id="KW-0645">Protease</keyword>
<evidence type="ECO:0000313" key="8">
    <source>
        <dbReference type="EMBL" id="SVA33979.1"/>
    </source>
</evidence>
<dbReference type="EMBL" id="UINC01007553">
    <property type="protein sequence ID" value="SVA33979.1"/>
    <property type="molecule type" value="Genomic_DNA"/>
</dbReference>